<gene>
    <name evidence="1" type="ORF">AVEN_71614_1</name>
</gene>
<protein>
    <submittedName>
        <fullName evidence="1">Uncharacterized protein</fullName>
    </submittedName>
</protein>
<organism evidence="1 2">
    <name type="scientific">Araneus ventricosus</name>
    <name type="common">Orbweaver spider</name>
    <name type="synonym">Epeira ventricosa</name>
    <dbReference type="NCBI Taxonomy" id="182803"/>
    <lineage>
        <taxon>Eukaryota</taxon>
        <taxon>Metazoa</taxon>
        <taxon>Ecdysozoa</taxon>
        <taxon>Arthropoda</taxon>
        <taxon>Chelicerata</taxon>
        <taxon>Arachnida</taxon>
        <taxon>Araneae</taxon>
        <taxon>Araneomorphae</taxon>
        <taxon>Entelegynae</taxon>
        <taxon>Araneoidea</taxon>
        <taxon>Araneidae</taxon>
        <taxon>Araneus</taxon>
    </lineage>
</organism>
<evidence type="ECO:0000313" key="1">
    <source>
        <dbReference type="EMBL" id="GBM51491.1"/>
    </source>
</evidence>
<proteinExistence type="predicted"/>
<sequence>MVVSRSLDWLKELIADGSANRTLVVDKRIPCRPPDLLADTGELFAQVELARGLSEEDLILVGFVRNYVRFAKGLLVAVINLINLVHEIER</sequence>
<accession>A0A4Y2GDP1</accession>
<reference evidence="1 2" key="1">
    <citation type="journal article" date="2019" name="Sci. Rep.">
        <title>Orb-weaving spider Araneus ventricosus genome elucidates the spidroin gene catalogue.</title>
        <authorList>
            <person name="Kono N."/>
            <person name="Nakamura H."/>
            <person name="Ohtoshi R."/>
            <person name="Moran D.A.P."/>
            <person name="Shinohara A."/>
            <person name="Yoshida Y."/>
            <person name="Fujiwara M."/>
            <person name="Mori M."/>
            <person name="Tomita M."/>
            <person name="Arakawa K."/>
        </authorList>
    </citation>
    <scope>NUCLEOTIDE SEQUENCE [LARGE SCALE GENOMIC DNA]</scope>
</reference>
<keyword evidence="2" id="KW-1185">Reference proteome</keyword>
<dbReference type="EMBL" id="BGPR01001339">
    <property type="protein sequence ID" value="GBM51491.1"/>
    <property type="molecule type" value="Genomic_DNA"/>
</dbReference>
<comment type="caution">
    <text evidence="1">The sequence shown here is derived from an EMBL/GenBank/DDBJ whole genome shotgun (WGS) entry which is preliminary data.</text>
</comment>
<dbReference type="AlphaFoldDB" id="A0A4Y2GDP1"/>
<dbReference type="Proteomes" id="UP000499080">
    <property type="component" value="Unassembled WGS sequence"/>
</dbReference>
<evidence type="ECO:0000313" key="2">
    <source>
        <dbReference type="Proteomes" id="UP000499080"/>
    </source>
</evidence>
<name>A0A4Y2GDP1_ARAVE</name>